<dbReference type="SUPFAM" id="SSF55729">
    <property type="entry name" value="Acyl-CoA N-acyltransferases (Nat)"/>
    <property type="match status" value="1"/>
</dbReference>
<protein>
    <submittedName>
        <fullName evidence="7">N-alpha-acetyltransferase 40</fullName>
    </submittedName>
</protein>
<dbReference type="InterPro" id="IPR016181">
    <property type="entry name" value="Acyl_CoA_acyltransferase"/>
</dbReference>
<keyword evidence="8" id="KW-1185">Reference proteome</keyword>
<dbReference type="Proteomes" id="UP000187455">
    <property type="component" value="Unassembled WGS sequence"/>
</dbReference>
<dbReference type="InterPro" id="IPR039949">
    <property type="entry name" value="NAA40"/>
</dbReference>
<dbReference type="EMBL" id="LSSL01001646">
    <property type="protein sequence ID" value="OLY82324.1"/>
    <property type="molecule type" value="Genomic_DNA"/>
</dbReference>
<evidence type="ECO:0000256" key="4">
    <source>
        <dbReference type="ARBA" id="ARBA00022679"/>
    </source>
</evidence>
<evidence type="ECO:0000313" key="7">
    <source>
        <dbReference type="EMBL" id="OLY82324.1"/>
    </source>
</evidence>
<reference evidence="7 8" key="1">
    <citation type="journal article" date="2016" name="Mol. Biol. Evol.">
        <title>Genome-Wide Survey of Gut Fungi (Harpellales) Reveals the First Horizontally Transferred Ubiquitin Gene from a Mosquito Host.</title>
        <authorList>
            <person name="Wang Y."/>
            <person name="White M.M."/>
            <person name="Kvist S."/>
            <person name="Moncalvo J.M."/>
        </authorList>
    </citation>
    <scope>NUCLEOTIDE SEQUENCE [LARGE SCALE GENOMIC DNA]</scope>
    <source>
        <strain evidence="7 8">ALG-7-W6</strain>
    </source>
</reference>
<accession>A0A1R0GZK8</accession>
<dbReference type="PANTHER" id="PTHR20531">
    <property type="entry name" value="N-ALPHA-ACETYLTRANSFERASE 40"/>
    <property type="match status" value="1"/>
</dbReference>
<dbReference type="GO" id="GO:0005737">
    <property type="term" value="C:cytoplasm"/>
    <property type="evidence" value="ECO:0007669"/>
    <property type="project" value="UniProtKB-SubCell"/>
</dbReference>
<keyword evidence="6" id="KW-0012">Acyltransferase</keyword>
<comment type="caution">
    <text evidence="7">The sequence shown here is derived from an EMBL/GenBank/DDBJ whole genome shotgun (WGS) entry which is preliminary data.</text>
</comment>
<evidence type="ECO:0000256" key="2">
    <source>
        <dbReference type="ARBA" id="ARBA00004496"/>
    </source>
</evidence>
<evidence type="ECO:0000256" key="6">
    <source>
        <dbReference type="ARBA" id="ARBA00023315"/>
    </source>
</evidence>
<evidence type="ECO:0000256" key="3">
    <source>
        <dbReference type="ARBA" id="ARBA00022490"/>
    </source>
</evidence>
<sequence>MKILSISDSKDGSLIGFSAFNFSFEETSGEFDIPVLYCYEIHIRDKNGGSGLGLSLLSCMEIIGKSNQMKKIMLTSFKGNHYA</sequence>
<evidence type="ECO:0000256" key="1">
    <source>
        <dbReference type="ARBA" id="ARBA00004123"/>
    </source>
</evidence>
<dbReference type="GO" id="GO:0010485">
    <property type="term" value="F:histone H4 acetyltransferase activity"/>
    <property type="evidence" value="ECO:0007669"/>
    <property type="project" value="InterPro"/>
</dbReference>
<organism evidence="7 8">
    <name type="scientific">Smittium mucronatum</name>
    <dbReference type="NCBI Taxonomy" id="133383"/>
    <lineage>
        <taxon>Eukaryota</taxon>
        <taxon>Fungi</taxon>
        <taxon>Fungi incertae sedis</taxon>
        <taxon>Zoopagomycota</taxon>
        <taxon>Kickxellomycotina</taxon>
        <taxon>Harpellomycetes</taxon>
        <taxon>Harpellales</taxon>
        <taxon>Legeriomycetaceae</taxon>
        <taxon>Smittium</taxon>
    </lineage>
</organism>
<dbReference type="Gene3D" id="3.40.630.30">
    <property type="match status" value="1"/>
</dbReference>
<dbReference type="GO" id="GO:0005634">
    <property type="term" value="C:nucleus"/>
    <property type="evidence" value="ECO:0007669"/>
    <property type="project" value="UniProtKB-SubCell"/>
</dbReference>
<name>A0A1R0GZK8_9FUNG</name>
<keyword evidence="5" id="KW-0539">Nucleus</keyword>
<proteinExistence type="predicted"/>
<dbReference type="AlphaFoldDB" id="A0A1R0GZK8"/>
<keyword evidence="3" id="KW-0963">Cytoplasm</keyword>
<gene>
    <name evidence="7" type="ORF">AYI68_g3554</name>
</gene>
<keyword evidence="4 7" id="KW-0808">Transferase</keyword>
<dbReference type="GO" id="GO:1990189">
    <property type="term" value="F:protein N-terminal-serine acetyltransferase activity"/>
    <property type="evidence" value="ECO:0007669"/>
    <property type="project" value="TreeGrafter"/>
</dbReference>
<dbReference type="GO" id="GO:0043998">
    <property type="term" value="F:histone H2A acetyltransferase activity"/>
    <property type="evidence" value="ECO:0007669"/>
    <property type="project" value="InterPro"/>
</dbReference>
<dbReference type="STRING" id="133383.A0A1R0GZK8"/>
<dbReference type="OrthoDB" id="5598460at2759"/>
<dbReference type="PANTHER" id="PTHR20531:SF1">
    <property type="entry name" value="N-ALPHA-ACETYLTRANSFERASE 40"/>
    <property type="match status" value="1"/>
</dbReference>
<comment type="subcellular location">
    <subcellularLocation>
        <location evidence="2">Cytoplasm</location>
    </subcellularLocation>
    <subcellularLocation>
        <location evidence="1">Nucleus</location>
    </subcellularLocation>
</comment>
<evidence type="ECO:0000256" key="5">
    <source>
        <dbReference type="ARBA" id="ARBA00023242"/>
    </source>
</evidence>
<evidence type="ECO:0000313" key="8">
    <source>
        <dbReference type="Proteomes" id="UP000187455"/>
    </source>
</evidence>